<feature type="compositionally biased region" description="Low complexity" evidence="1">
    <location>
        <begin position="290"/>
        <end position="304"/>
    </location>
</feature>
<reference evidence="3 4" key="1">
    <citation type="submission" date="2017-06" db="EMBL/GenBank/DDBJ databases">
        <authorList>
            <person name="Kim H.J."/>
            <person name="Triplett B.A."/>
        </authorList>
    </citation>
    <scope>NUCLEOTIDE SEQUENCE [LARGE SCALE GENOMIC DNA]</scope>
    <source>
        <strain evidence="3 4">DSM 22179</strain>
    </source>
</reference>
<accession>A0A212TDT2</accession>
<feature type="compositionally biased region" description="Basic and acidic residues" evidence="1">
    <location>
        <begin position="523"/>
        <end position="533"/>
    </location>
</feature>
<gene>
    <name evidence="3" type="ORF">SAMN05445756_1067</name>
</gene>
<dbReference type="CDD" id="cd00085">
    <property type="entry name" value="HNHc"/>
    <property type="match status" value="1"/>
</dbReference>
<dbReference type="Gene3D" id="1.10.30.50">
    <property type="match status" value="1"/>
</dbReference>
<dbReference type="Proteomes" id="UP000198122">
    <property type="component" value="Unassembled WGS sequence"/>
</dbReference>
<keyword evidence="4" id="KW-1185">Reference proteome</keyword>
<feature type="compositionally biased region" description="Low complexity" evidence="1">
    <location>
        <begin position="13"/>
        <end position="23"/>
    </location>
</feature>
<feature type="region of interest" description="Disordered" evidence="1">
    <location>
        <begin position="358"/>
        <end position="387"/>
    </location>
</feature>
<dbReference type="InterPro" id="IPR002711">
    <property type="entry name" value="HNH"/>
</dbReference>
<proteinExistence type="predicted"/>
<dbReference type="GO" id="GO:0003676">
    <property type="term" value="F:nucleic acid binding"/>
    <property type="evidence" value="ECO:0007669"/>
    <property type="project" value="InterPro"/>
</dbReference>
<dbReference type="EMBL" id="FYEZ01000001">
    <property type="protein sequence ID" value="SNC64217.1"/>
    <property type="molecule type" value="Genomic_DNA"/>
</dbReference>
<name>A0A212TDT2_9MICO</name>
<dbReference type="Pfam" id="PF01844">
    <property type="entry name" value="HNH"/>
    <property type="match status" value="1"/>
</dbReference>
<evidence type="ECO:0000313" key="4">
    <source>
        <dbReference type="Proteomes" id="UP000198122"/>
    </source>
</evidence>
<keyword evidence="3" id="KW-0378">Hydrolase</keyword>
<feature type="compositionally biased region" description="Pro residues" evidence="1">
    <location>
        <begin position="364"/>
        <end position="379"/>
    </location>
</feature>
<keyword evidence="3" id="KW-0540">Nuclease</keyword>
<dbReference type="AlphaFoldDB" id="A0A212TDT2"/>
<evidence type="ECO:0000256" key="1">
    <source>
        <dbReference type="SAM" id="MobiDB-lite"/>
    </source>
</evidence>
<feature type="region of interest" description="Disordered" evidence="1">
    <location>
        <begin position="1"/>
        <end position="27"/>
    </location>
</feature>
<dbReference type="InterPro" id="IPR003615">
    <property type="entry name" value="HNH_nuc"/>
</dbReference>
<dbReference type="GO" id="GO:0004519">
    <property type="term" value="F:endonuclease activity"/>
    <property type="evidence" value="ECO:0007669"/>
    <property type="project" value="UniProtKB-KW"/>
</dbReference>
<feature type="domain" description="HNH" evidence="2">
    <location>
        <begin position="466"/>
        <end position="501"/>
    </location>
</feature>
<feature type="compositionally biased region" description="Pro residues" evidence="1">
    <location>
        <begin position="305"/>
        <end position="317"/>
    </location>
</feature>
<feature type="region of interest" description="Disordered" evidence="1">
    <location>
        <begin position="514"/>
        <end position="533"/>
    </location>
</feature>
<evidence type="ECO:0000259" key="2">
    <source>
        <dbReference type="Pfam" id="PF01844"/>
    </source>
</evidence>
<dbReference type="RefSeq" id="WP_234994281.1">
    <property type="nucleotide sequence ID" value="NZ_FYEZ01000001.1"/>
</dbReference>
<protein>
    <submittedName>
        <fullName evidence="3">HNH endonuclease</fullName>
    </submittedName>
</protein>
<organism evidence="3 4">
    <name type="scientific">Kytococcus aerolatus</name>
    <dbReference type="NCBI Taxonomy" id="592308"/>
    <lineage>
        <taxon>Bacteria</taxon>
        <taxon>Bacillati</taxon>
        <taxon>Actinomycetota</taxon>
        <taxon>Actinomycetes</taxon>
        <taxon>Micrococcales</taxon>
        <taxon>Kytococcaceae</taxon>
        <taxon>Kytococcus</taxon>
    </lineage>
</organism>
<feature type="region of interest" description="Disordered" evidence="1">
    <location>
        <begin position="275"/>
        <end position="317"/>
    </location>
</feature>
<dbReference type="GO" id="GO:0008270">
    <property type="term" value="F:zinc ion binding"/>
    <property type="evidence" value="ECO:0007669"/>
    <property type="project" value="InterPro"/>
</dbReference>
<evidence type="ECO:0000313" key="3">
    <source>
        <dbReference type="EMBL" id="SNC64217.1"/>
    </source>
</evidence>
<keyword evidence="3" id="KW-0255">Endonuclease</keyword>
<sequence>MRRENVGHGWGGSASASGLSAGLTPDPGTPHGRSALLLDRCLSALAEARAAEARLLDAVMALRSELDDQLFGNGETSLWGATSQCRSADVDAATVDELVTASGMSRLYTGGLVRLAGAPPARRARGREAVTDEQVELRRVIDWHEATEHLREDDALAVGDSVFSPRKDGAPRTASEFRRLLTKRVRQVEAEDREARRRGIEEALRQRGSWSSPGQDGTGALTVTGEATRVAAAHARLDAAARRAKAAGDQRTLSQLRSDLHLDLLLVGQLPGPATPLPLDTAGTPRPAKTTDSSASPDSSDTPALPVPSATPAPTAPPVCTSCGTVSNDYLPFPTVGDPVLPPARCTVVVGLDLLLDGARERPPGPAPSRPPDESPPTAGPRGGTRGVALGWMPGFGYLDPDHVRRVAVREGSVWRRLVADPLTGHALNVSPFTYRPTASVARFVRARDGVARDPGSGSFGATAAEDCEIDHVEPFEAGGATTPENLQALSRRGHARKTKRQWRVEGDANGELTWTSATGRRYRSEPLDYRDA</sequence>